<dbReference type="InterPro" id="IPR036434">
    <property type="entry name" value="Beta_cellobiohydrolase_sf"/>
</dbReference>
<dbReference type="EMBL" id="QUTF01006757">
    <property type="protein sequence ID" value="RHZ40300.1"/>
    <property type="molecule type" value="Genomic_DNA"/>
</dbReference>
<dbReference type="PANTHER" id="PTHR34876:SF4">
    <property type="entry name" value="1,4-BETA-D-GLUCAN CELLOBIOHYDROLASE C-RELATED"/>
    <property type="match status" value="1"/>
</dbReference>
<dbReference type="PRINTS" id="PR00733">
    <property type="entry name" value="GLHYDRLASE6"/>
</dbReference>
<dbReference type="EMBL" id="QUTA01004863">
    <property type="protein sequence ID" value="RHY18119.1"/>
    <property type="molecule type" value="Genomic_DNA"/>
</dbReference>
<evidence type="ECO:0000313" key="7">
    <source>
        <dbReference type="Proteomes" id="UP000266196"/>
    </source>
</evidence>
<evidence type="ECO:0000313" key="5">
    <source>
        <dbReference type="EMBL" id="RHZ22439.1"/>
    </source>
</evidence>
<name>A0A397E775_APHAT</name>
<dbReference type="Proteomes" id="UP000266643">
    <property type="component" value="Unassembled WGS sequence"/>
</dbReference>
<dbReference type="GO" id="GO:0030245">
    <property type="term" value="P:cellulose catabolic process"/>
    <property type="evidence" value="ECO:0007669"/>
    <property type="project" value="InterPro"/>
</dbReference>
<evidence type="ECO:0000256" key="1">
    <source>
        <dbReference type="SAM" id="Phobius"/>
    </source>
</evidence>
<dbReference type="Proteomes" id="UP000286510">
    <property type="component" value="Unassembled WGS sequence"/>
</dbReference>
<evidence type="ECO:0000313" key="6">
    <source>
        <dbReference type="EMBL" id="RHZ40300.1"/>
    </source>
</evidence>
<dbReference type="EMBL" id="QUTD01002883">
    <property type="protein sequence ID" value="RHY74850.1"/>
    <property type="molecule type" value="Genomic_DNA"/>
</dbReference>
<dbReference type="Proteomes" id="UP000266196">
    <property type="component" value="Unassembled WGS sequence"/>
</dbReference>
<dbReference type="EMBL" id="QUTB01002797">
    <property type="protein sequence ID" value="RHY71209.1"/>
    <property type="molecule type" value="Genomic_DNA"/>
</dbReference>
<dbReference type="SUPFAM" id="SSF51989">
    <property type="entry name" value="Glycosyl hydrolases family 6, cellulases"/>
    <property type="match status" value="1"/>
</dbReference>
<dbReference type="AlphaFoldDB" id="A0A397E775"/>
<keyword evidence="1" id="KW-0472">Membrane</keyword>
<evidence type="ECO:0000313" key="8">
    <source>
        <dbReference type="Proteomes" id="UP000266239"/>
    </source>
</evidence>
<dbReference type="EMBL" id="QUTE01008819">
    <property type="protein sequence ID" value="RHZ22439.1"/>
    <property type="molecule type" value="Genomic_DNA"/>
</dbReference>
<evidence type="ECO:0000313" key="9">
    <source>
        <dbReference type="Proteomes" id="UP000266643"/>
    </source>
</evidence>
<evidence type="ECO:0000313" key="2">
    <source>
        <dbReference type="EMBL" id="RHY18119.1"/>
    </source>
</evidence>
<dbReference type="InterPro" id="IPR016288">
    <property type="entry name" value="Beta_cellobiohydrolase"/>
</dbReference>
<dbReference type="Gene3D" id="3.20.20.40">
    <property type="entry name" value="1, 4-beta cellobiohydrolase"/>
    <property type="match status" value="1"/>
</dbReference>
<gene>
    <name evidence="2" type="ORF">DYB25_003963</name>
    <name evidence="6" type="ORF">DYB26_005341</name>
    <name evidence="4" type="ORF">DYB30_003263</name>
    <name evidence="5" type="ORF">DYB31_009609</name>
    <name evidence="3" type="ORF">DYB34_010990</name>
</gene>
<keyword evidence="1" id="KW-1133">Transmembrane helix</keyword>
<dbReference type="Pfam" id="PF01341">
    <property type="entry name" value="Glyco_hydro_6"/>
    <property type="match status" value="1"/>
</dbReference>
<keyword evidence="1" id="KW-0812">Transmembrane</keyword>
<accession>A0A397E775</accession>
<evidence type="ECO:0000313" key="10">
    <source>
        <dbReference type="Proteomes" id="UP000283543"/>
    </source>
</evidence>
<dbReference type="Proteomes" id="UP000283543">
    <property type="component" value="Unassembled WGS sequence"/>
</dbReference>
<sequence length="479" mass="51478">MVGIQLPRHTSSVHFQNGWLHRAATVCCFLAYAMAFSPDELPLCGGPVLTYGAAKSTYPALADALTIVEQHPMATWWTDNNSTYRAQVETLMGHCNTSTVPTIVVYALPQKDCHAGYSNLGFIKDTSQYIAFVQELADLVGTRPVIYVLEPDAVGLASDGGCGHAAGYLANMQRATSILTARNPNARLYVDVGYWMLQTDAKSRQVAAAMQVVGAASRPGAVRGIVLNTSNYRRVAEMATLCSNFVNLTGNPQWRCVVDTSRNYRTPTTSNEWCNNKFGAIGVPPTRNTGYPGVLDLFLWIKVPGESDGTCANSSAPGGATHSSDAMPGPPAAIFFPQAFRKQWDQGYFVDKKLGALLVDKVETKPLVGVLPQEVESKPLVVSSAITTSAPTLSTVLPMVTTTIPEMTSPPPSVNQVVPSAVLSEGVEHEQDATNLTWSVVGAVVLGCVILVLALYAVFRKRRREVKAVDVVLLSVKVS</sequence>
<comment type="caution">
    <text evidence="4">The sequence shown here is derived from an EMBL/GenBank/DDBJ whole genome shotgun (WGS) entry which is preliminary data.</text>
</comment>
<evidence type="ECO:0000313" key="11">
    <source>
        <dbReference type="Proteomes" id="UP000286510"/>
    </source>
</evidence>
<reference evidence="7 8" key="1">
    <citation type="submission" date="2018-08" db="EMBL/GenBank/DDBJ databases">
        <title>Aphanomyces genome sequencing and annotation.</title>
        <authorList>
            <person name="Minardi D."/>
            <person name="Oidtmann B."/>
            <person name="Van Der Giezen M."/>
            <person name="Studholme D.J."/>
        </authorList>
    </citation>
    <scope>NUCLEOTIDE SEQUENCE [LARGE SCALE GENOMIC DNA]</scope>
    <source>
        <strain evidence="5 7">197901</strain>
        <strain evidence="4 9">D2</strain>
        <strain evidence="6 11">FDL457</strain>
        <strain evidence="3 10">Si</strain>
        <strain evidence="2 8">Yx</strain>
    </source>
</reference>
<dbReference type="GO" id="GO:0004553">
    <property type="term" value="F:hydrolase activity, hydrolyzing O-glycosyl compounds"/>
    <property type="evidence" value="ECO:0007669"/>
    <property type="project" value="InterPro"/>
</dbReference>
<evidence type="ECO:0000313" key="4">
    <source>
        <dbReference type="EMBL" id="RHY74850.1"/>
    </source>
</evidence>
<organism evidence="4 9">
    <name type="scientific">Aphanomyces astaci</name>
    <name type="common">Crayfish plague agent</name>
    <dbReference type="NCBI Taxonomy" id="112090"/>
    <lineage>
        <taxon>Eukaryota</taxon>
        <taxon>Sar</taxon>
        <taxon>Stramenopiles</taxon>
        <taxon>Oomycota</taxon>
        <taxon>Saprolegniomycetes</taxon>
        <taxon>Saprolegniales</taxon>
        <taxon>Verrucalvaceae</taxon>
        <taxon>Aphanomyces</taxon>
    </lineage>
</organism>
<dbReference type="PANTHER" id="PTHR34876">
    <property type="match status" value="1"/>
</dbReference>
<proteinExistence type="predicted"/>
<feature type="transmembrane region" description="Helical" evidence="1">
    <location>
        <begin position="436"/>
        <end position="459"/>
    </location>
</feature>
<protein>
    <submittedName>
        <fullName evidence="4">Uncharacterized protein</fullName>
    </submittedName>
</protein>
<dbReference type="VEuPathDB" id="FungiDB:H257_12869"/>
<dbReference type="Proteomes" id="UP000266239">
    <property type="component" value="Unassembled WGS sequence"/>
</dbReference>
<evidence type="ECO:0000313" key="3">
    <source>
        <dbReference type="EMBL" id="RHY71209.1"/>
    </source>
</evidence>